<reference evidence="2 3" key="1">
    <citation type="journal article" date="2017" name="Mol. Plant">
        <title>The Genome of Medicinal Plant Macleaya cordata Provides New Insights into Benzylisoquinoline Alkaloids Metabolism.</title>
        <authorList>
            <person name="Liu X."/>
            <person name="Liu Y."/>
            <person name="Huang P."/>
            <person name="Ma Y."/>
            <person name="Qing Z."/>
            <person name="Tang Q."/>
            <person name="Cao H."/>
            <person name="Cheng P."/>
            <person name="Zheng Y."/>
            <person name="Yuan Z."/>
            <person name="Zhou Y."/>
            <person name="Liu J."/>
            <person name="Tang Z."/>
            <person name="Zhuo Y."/>
            <person name="Zhang Y."/>
            <person name="Yu L."/>
            <person name="Huang J."/>
            <person name="Yang P."/>
            <person name="Peng Q."/>
            <person name="Zhang J."/>
            <person name="Jiang W."/>
            <person name="Zhang Z."/>
            <person name="Lin K."/>
            <person name="Ro D.K."/>
            <person name="Chen X."/>
            <person name="Xiong X."/>
            <person name="Shang Y."/>
            <person name="Huang S."/>
            <person name="Zeng J."/>
        </authorList>
    </citation>
    <scope>NUCLEOTIDE SEQUENCE [LARGE SCALE GENOMIC DNA]</scope>
    <source>
        <strain evidence="3">cv. BLH2017</strain>
        <tissue evidence="2">Root</tissue>
    </source>
</reference>
<keyword evidence="3" id="KW-1185">Reference proteome</keyword>
<evidence type="ECO:0000256" key="1">
    <source>
        <dbReference type="SAM" id="MobiDB-lite"/>
    </source>
</evidence>
<dbReference type="AlphaFoldDB" id="A0A200QFB8"/>
<dbReference type="OrthoDB" id="2422440at2759"/>
<evidence type="ECO:0000313" key="3">
    <source>
        <dbReference type="Proteomes" id="UP000195402"/>
    </source>
</evidence>
<feature type="compositionally biased region" description="Polar residues" evidence="1">
    <location>
        <begin position="78"/>
        <end position="89"/>
    </location>
</feature>
<comment type="caution">
    <text evidence="2">The sequence shown here is derived from an EMBL/GenBank/DDBJ whole genome shotgun (WGS) entry which is preliminary data.</text>
</comment>
<dbReference type="EMBL" id="MVGT01002212">
    <property type="protein sequence ID" value="OVA09143.1"/>
    <property type="molecule type" value="Genomic_DNA"/>
</dbReference>
<accession>A0A200QFB8</accession>
<feature type="region of interest" description="Disordered" evidence="1">
    <location>
        <begin position="78"/>
        <end position="108"/>
    </location>
</feature>
<dbReference type="InParanoid" id="A0A200QFB8"/>
<evidence type="ECO:0000313" key="2">
    <source>
        <dbReference type="EMBL" id="OVA09143.1"/>
    </source>
</evidence>
<sequence>MGLSYAYELVQYLREGRHIPLFTVDSHWKHLSMYPSVEKNENFDYLSVLGLIRQRWLASTEVEREAMLDKLKEIATPRTTGLQEPSKSTILRGRSGTKQMRAQQKKKN</sequence>
<protein>
    <submittedName>
        <fullName evidence="2">Uncharacterized protein</fullName>
    </submittedName>
</protein>
<organism evidence="2 3">
    <name type="scientific">Macleaya cordata</name>
    <name type="common">Five-seeded plume-poppy</name>
    <name type="synonym">Bocconia cordata</name>
    <dbReference type="NCBI Taxonomy" id="56857"/>
    <lineage>
        <taxon>Eukaryota</taxon>
        <taxon>Viridiplantae</taxon>
        <taxon>Streptophyta</taxon>
        <taxon>Embryophyta</taxon>
        <taxon>Tracheophyta</taxon>
        <taxon>Spermatophyta</taxon>
        <taxon>Magnoliopsida</taxon>
        <taxon>Ranunculales</taxon>
        <taxon>Papaveraceae</taxon>
        <taxon>Papaveroideae</taxon>
        <taxon>Macleaya</taxon>
    </lineage>
</organism>
<name>A0A200QFB8_MACCD</name>
<proteinExistence type="predicted"/>
<gene>
    <name evidence="2" type="ORF">BVC80_8361g5</name>
</gene>
<dbReference type="Proteomes" id="UP000195402">
    <property type="component" value="Unassembled WGS sequence"/>
</dbReference>